<feature type="region of interest" description="Disordered" evidence="1">
    <location>
        <begin position="100"/>
        <end position="119"/>
    </location>
</feature>
<organism evidence="3 4">
    <name type="scientific">Cupriavidus pauculus</name>
    <dbReference type="NCBI Taxonomy" id="82633"/>
    <lineage>
        <taxon>Bacteria</taxon>
        <taxon>Pseudomonadati</taxon>
        <taxon>Pseudomonadota</taxon>
        <taxon>Betaproteobacteria</taxon>
        <taxon>Burkholderiales</taxon>
        <taxon>Burkholderiaceae</taxon>
        <taxon>Cupriavidus</taxon>
    </lineage>
</organism>
<protein>
    <recommendedName>
        <fullName evidence="5">DUF4156 domain-containing protein</fullName>
    </recommendedName>
</protein>
<evidence type="ECO:0000313" key="3">
    <source>
        <dbReference type="EMBL" id="PLP99827.1"/>
    </source>
</evidence>
<evidence type="ECO:0000256" key="2">
    <source>
        <dbReference type="SAM" id="SignalP"/>
    </source>
</evidence>
<proteinExistence type="predicted"/>
<dbReference type="PROSITE" id="PS51257">
    <property type="entry name" value="PROKAR_LIPOPROTEIN"/>
    <property type="match status" value="1"/>
</dbReference>
<dbReference type="EMBL" id="PJRP01000006">
    <property type="protein sequence ID" value="PLP99827.1"/>
    <property type="molecule type" value="Genomic_DNA"/>
</dbReference>
<reference evidence="3 4" key="1">
    <citation type="submission" date="2017-12" db="EMBL/GenBank/DDBJ databases">
        <title>Genome sequence of the active heterotrophic nitrifier-denitrifier, Cupriavidus pauculus UM1.</title>
        <authorList>
            <person name="Putonti C."/>
            <person name="Castignetti D."/>
        </authorList>
    </citation>
    <scope>NUCLEOTIDE SEQUENCE [LARGE SCALE GENOMIC DNA]</scope>
    <source>
        <strain evidence="3 4">UM1</strain>
    </source>
</reference>
<dbReference type="AlphaFoldDB" id="A0A2N5CC83"/>
<dbReference type="OrthoDB" id="8965801at2"/>
<feature type="signal peptide" evidence="2">
    <location>
        <begin position="1"/>
        <end position="18"/>
    </location>
</feature>
<name>A0A2N5CC83_9BURK</name>
<dbReference type="Proteomes" id="UP000234341">
    <property type="component" value="Unassembled WGS sequence"/>
</dbReference>
<evidence type="ECO:0000313" key="4">
    <source>
        <dbReference type="Proteomes" id="UP000234341"/>
    </source>
</evidence>
<accession>A0A2N5CC83</accession>
<feature type="chain" id="PRO_5014943922" description="DUF4156 domain-containing protein" evidence="2">
    <location>
        <begin position="19"/>
        <end position="119"/>
    </location>
</feature>
<evidence type="ECO:0000256" key="1">
    <source>
        <dbReference type="SAM" id="MobiDB-lite"/>
    </source>
</evidence>
<sequence>MKYPFIVALAAATLAGCAANMPSPYTPPPTPTTRAVGESKLAPKDAAQCIGQKWADATKQQVWMQYMLANDQAFDVYVPGQQPPAGSAAVVRKSANGPGSWLGFRGDDSNAAGALSQCQ</sequence>
<comment type="caution">
    <text evidence="3">The sequence shown here is derived from an EMBL/GenBank/DDBJ whole genome shotgun (WGS) entry which is preliminary data.</text>
</comment>
<gene>
    <name evidence="3" type="ORF">CYJ10_15715</name>
</gene>
<evidence type="ECO:0008006" key="5">
    <source>
        <dbReference type="Google" id="ProtNLM"/>
    </source>
</evidence>
<keyword evidence="2" id="KW-0732">Signal</keyword>
<dbReference type="RefSeq" id="WP_101682402.1">
    <property type="nucleotide sequence ID" value="NZ_PJRP01000006.1"/>
</dbReference>